<feature type="transmembrane region" description="Helical" evidence="5">
    <location>
        <begin position="233"/>
        <end position="252"/>
    </location>
</feature>
<dbReference type="RefSeq" id="WP_347436343.1">
    <property type="nucleotide sequence ID" value="NZ_CP089291.1"/>
</dbReference>
<dbReference type="InterPro" id="IPR001694">
    <property type="entry name" value="NADH_UbQ_OxRdtase_su1/FPO"/>
</dbReference>
<keyword evidence="4 5" id="KW-0472">Membrane</keyword>
<feature type="transmembrane region" description="Helical" evidence="5">
    <location>
        <begin position="170"/>
        <end position="188"/>
    </location>
</feature>
<evidence type="ECO:0000313" key="6">
    <source>
        <dbReference type="EMBL" id="UOF89654.1"/>
    </source>
</evidence>
<accession>A0ABY4CH82</accession>
<feature type="transmembrane region" description="Helical" evidence="5">
    <location>
        <begin position="97"/>
        <end position="119"/>
    </location>
</feature>
<evidence type="ECO:0000256" key="5">
    <source>
        <dbReference type="SAM" id="Phobius"/>
    </source>
</evidence>
<keyword evidence="3 5" id="KW-1133">Transmembrane helix</keyword>
<evidence type="ECO:0000313" key="7">
    <source>
        <dbReference type="Proteomes" id="UP000830167"/>
    </source>
</evidence>
<dbReference type="PANTHER" id="PTHR43359">
    <property type="entry name" value="FORMATE HYDROGENLYASE SUBUNIT 4"/>
    <property type="match status" value="1"/>
</dbReference>
<keyword evidence="6" id="KW-0560">Oxidoreductase</keyword>
<feature type="transmembrane region" description="Helical" evidence="5">
    <location>
        <begin position="6"/>
        <end position="24"/>
    </location>
</feature>
<dbReference type="PANTHER" id="PTHR43359:SF1">
    <property type="entry name" value="FORMATE HYDROGENLYASE SUBUNIT 4-RELATED"/>
    <property type="match status" value="1"/>
</dbReference>
<evidence type="ECO:0000256" key="4">
    <source>
        <dbReference type="ARBA" id="ARBA00023136"/>
    </source>
</evidence>
<dbReference type="GO" id="GO:0016491">
    <property type="term" value="F:oxidoreductase activity"/>
    <property type="evidence" value="ECO:0007669"/>
    <property type="project" value="UniProtKB-KW"/>
</dbReference>
<dbReference type="EMBL" id="CP089291">
    <property type="protein sequence ID" value="UOF89654.1"/>
    <property type="molecule type" value="Genomic_DNA"/>
</dbReference>
<dbReference type="InterPro" id="IPR052561">
    <property type="entry name" value="ComplexI_Subunit1"/>
</dbReference>
<dbReference type="Pfam" id="PF00146">
    <property type="entry name" value="NADHdh"/>
    <property type="match status" value="1"/>
</dbReference>
<evidence type="ECO:0000256" key="3">
    <source>
        <dbReference type="ARBA" id="ARBA00022989"/>
    </source>
</evidence>
<protein>
    <submittedName>
        <fullName evidence="6">NADH-quinone oxidoreductase subunit H</fullName>
        <ecNumber evidence="6">1.6.5.11</ecNumber>
    </submittedName>
</protein>
<organism evidence="6 7">
    <name type="scientific">Fodinisporobacter ferrooxydans</name>
    <dbReference type="NCBI Taxonomy" id="2901836"/>
    <lineage>
        <taxon>Bacteria</taxon>
        <taxon>Bacillati</taxon>
        <taxon>Bacillota</taxon>
        <taxon>Bacilli</taxon>
        <taxon>Bacillales</taxon>
        <taxon>Alicyclobacillaceae</taxon>
        <taxon>Fodinisporobacter</taxon>
    </lineage>
</organism>
<feature type="transmembrane region" description="Helical" evidence="5">
    <location>
        <begin position="290"/>
        <end position="310"/>
    </location>
</feature>
<gene>
    <name evidence="6" type="ORF">LSG31_17475</name>
</gene>
<sequence length="311" mass="34755">MSVYYGLLQTCFLLLFAPLLHGIIRKTKALLQGRIGPSLFQSYHDLRKYMCKDSMVSEHASWIFSITPYVCFGLMTAATTLIPLLSANSWFSMTGDFILIVYMFGLSRIFTALAGMDTGGSFGGMGASRDMFLSGLAEPVLFITFVAIAWPMKTTNLSHVVGYLSDHGVSFVAPSYWMIVLAFFLILLTETGRLPIDNPDTHLELTMIHEGMLLEYSGKQLGLMLWSAWLKQVLLFALFLDFCFPYGIIAVLTPFSFLLAIGSFAIKTIVLGVIVAFVEMSYAKMRLFKVPQMLTAAFFIAIFAVVSEFWR</sequence>
<name>A0ABY4CH82_9BACL</name>
<dbReference type="EC" id="1.6.5.11" evidence="6"/>
<evidence type="ECO:0000256" key="2">
    <source>
        <dbReference type="ARBA" id="ARBA00022692"/>
    </source>
</evidence>
<feature type="transmembrane region" description="Helical" evidence="5">
    <location>
        <begin position="62"/>
        <end position="85"/>
    </location>
</feature>
<reference evidence="6" key="1">
    <citation type="submission" date="2021-12" db="EMBL/GenBank/DDBJ databases">
        <title>Alicyclobacillaceae gen. nov., sp. nov., isolated from chalcocite enrichment system.</title>
        <authorList>
            <person name="Jiang Z."/>
        </authorList>
    </citation>
    <scope>NUCLEOTIDE SEQUENCE</scope>
    <source>
        <strain evidence="6">MYW30-H2</strain>
    </source>
</reference>
<evidence type="ECO:0000256" key="1">
    <source>
        <dbReference type="ARBA" id="ARBA00004141"/>
    </source>
</evidence>
<keyword evidence="7" id="KW-1185">Reference proteome</keyword>
<proteinExistence type="predicted"/>
<feature type="transmembrane region" description="Helical" evidence="5">
    <location>
        <begin position="131"/>
        <end position="150"/>
    </location>
</feature>
<keyword evidence="2 5" id="KW-0812">Transmembrane</keyword>
<dbReference type="Proteomes" id="UP000830167">
    <property type="component" value="Chromosome"/>
</dbReference>
<feature type="transmembrane region" description="Helical" evidence="5">
    <location>
        <begin position="258"/>
        <end position="278"/>
    </location>
</feature>
<comment type="subcellular location">
    <subcellularLocation>
        <location evidence="1">Membrane</location>
        <topology evidence="1">Multi-pass membrane protein</topology>
    </subcellularLocation>
</comment>